<dbReference type="PANTHER" id="PTHR23120">
    <property type="entry name" value="MAESTRO-RELATED HEAT DOMAIN-CONTAINING"/>
    <property type="match status" value="1"/>
</dbReference>
<name>A0A2N9GP57_FAGSY</name>
<dbReference type="InterPro" id="IPR045206">
    <property type="entry name" value="Maestro_heat-like_prot"/>
</dbReference>
<feature type="domain" description="Maestro/Maestro-like HEAT-repeats" evidence="1">
    <location>
        <begin position="2"/>
        <end position="119"/>
    </location>
</feature>
<protein>
    <recommendedName>
        <fullName evidence="1">Maestro/Maestro-like HEAT-repeats domain-containing protein</fullName>
    </recommendedName>
</protein>
<gene>
    <name evidence="2" type="ORF">FSB_LOCUS29072</name>
</gene>
<accession>A0A2N9GP57</accession>
<dbReference type="SUPFAM" id="SSF48371">
    <property type="entry name" value="ARM repeat"/>
    <property type="match status" value="1"/>
</dbReference>
<organism evidence="2">
    <name type="scientific">Fagus sylvatica</name>
    <name type="common">Beechnut</name>
    <dbReference type="NCBI Taxonomy" id="28930"/>
    <lineage>
        <taxon>Eukaryota</taxon>
        <taxon>Viridiplantae</taxon>
        <taxon>Streptophyta</taxon>
        <taxon>Embryophyta</taxon>
        <taxon>Tracheophyta</taxon>
        <taxon>Spermatophyta</taxon>
        <taxon>Magnoliopsida</taxon>
        <taxon>eudicotyledons</taxon>
        <taxon>Gunneridae</taxon>
        <taxon>Pentapetalae</taxon>
        <taxon>rosids</taxon>
        <taxon>fabids</taxon>
        <taxon>Fagales</taxon>
        <taxon>Fagaceae</taxon>
        <taxon>Fagus</taxon>
    </lineage>
</organism>
<evidence type="ECO:0000313" key="2">
    <source>
        <dbReference type="EMBL" id="SPD01190.1"/>
    </source>
</evidence>
<dbReference type="InterPro" id="IPR016024">
    <property type="entry name" value="ARM-type_fold"/>
</dbReference>
<dbReference type="AlphaFoldDB" id="A0A2N9GP57"/>
<dbReference type="GO" id="GO:0005737">
    <property type="term" value="C:cytoplasm"/>
    <property type="evidence" value="ECO:0007669"/>
    <property type="project" value="TreeGrafter"/>
</dbReference>
<sequence>MSPLMEMEVWSALFNTHFFNSDHRSDYEDFVRDLTKQLTQHLPSRVDTYMSSTIQAFDAPWPIIQANAIYFSSSMLSLSDDQNILARYYAQVFGTLVGKLSRSADAIVRATSSSAVGLLLKFSNSLSWKVARLDRTESSRRGNDLEPTKK</sequence>
<reference evidence="2" key="1">
    <citation type="submission" date="2018-02" db="EMBL/GenBank/DDBJ databases">
        <authorList>
            <person name="Cohen D.B."/>
            <person name="Kent A.D."/>
        </authorList>
    </citation>
    <scope>NUCLEOTIDE SEQUENCE</scope>
</reference>
<dbReference type="PANTHER" id="PTHR23120:SF0">
    <property type="entry name" value="MAESTRO HEAT-LIKE REPEAT FAMILY MEMBER 1"/>
    <property type="match status" value="1"/>
</dbReference>
<dbReference type="EMBL" id="OIVN01002168">
    <property type="protein sequence ID" value="SPD01190.1"/>
    <property type="molecule type" value="Genomic_DNA"/>
</dbReference>
<evidence type="ECO:0000259" key="1">
    <source>
        <dbReference type="Pfam" id="PF23227"/>
    </source>
</evidence>
<dbReference type="Pfam" id="PF23227">
    <property type="entry name" value="HEAT_MROH2B_C"/>
    <property type="match status" value="1"/>
</dbReference>
<proteinExistence type="predicted"/>
<dbReference type="InterPro" id="IPR055406">
    <property type="entry name" value="HEAT_Maestro"/>
</dbReference>